<dbReference type="GO" id="GO:0005524">
    <property type="term" value="F:ATP binding"/>
    <property type="evidence" value="ECO:0007669"/>
    <property type="project" value="UniProtKB-KW"/>
</dbReference>
<dbReference type="SMART" id="SM00220">
    <property type="entry name" value="S_TKc"/>
    <property type="match status" value="1"/>
</dbReference>
<dbReference type="PANTHER" id="PTHR24056">
    <property type="entry name" value="CELL DIVISION PROTEIN KINASE"/>
    <property type="match status" value="1"/>
</dbReference>
<keyword evidence="9" id="KW-0378">Hydrolase</keyword>
<dbReference type="GO" id="GO:0005737">
    <property type="term" value="C:cytoplasm"/>
    <property type="evidence" value="ECO:0007669"/>
    <property type="project" value="TreeGrafter"/>
</dbReference>
<protein>
    <recommendedName>
        <fullName evidence="9">U6 snRNA phosphodiesterase</fullName>
        <ecNumber evidence="9">3.1.4.-</ecNumber>
    </recommendedName>
</protein>
<feature type="active site" description="Proton donor/acceptor" evidence="9">
    <location>
        <position position="391"/>
    </location>
</feature>
<keyword evidence="4" id="KW-0547">Nucleotide-binding</keyword>
<dbReference type="Proteomes" id="UP000191342">
    <property type="component" value="Unassembled WGS sequence"/>
</dbReference>
<keyword evidence="5" id="KW-0418">Kinase</keyword>
<comment type="catalytic activity">
    <reaction evidence="7">
        <text>L-threonyl-[protein] + ATP = O-phospho-L-threonyl-[protein] + ADP + H(+)</text>
        <dbReference type="Rhea" id="RHEA:46608"/>
        <dbReference type="Rhea" id="RHEA-COMP:11060"/>
        <dbReference type="Rhea" id="RHEA-COMP:11605"/>
        <dbReference type="ChEBI" id="CHEBI:15378"/>
        <dbReference type="ChEBI" id="CHEBI:30013"/>
        <dbReference type="ChEBI" id="CHEBI:30616"/>
        <dbReference type="ChEBI" id="CHEBI:61977"/>
        <dbReference type="ChEBI" id="CHEBI:456216"/>
        <dbReference type="EC" id="2.7.11.22"/>
    </reaction>
</comment>
<dbReference type="PROSITE" id="PS00108">
    <property type="entry name" value="PROTEIN_KINASE_ST"/>
    <property type="match status" value="1"/>
</dbReference>
<dbReference type="AlphaFoldDB" id="A0A1V6T4Y9"/>
<comment type="function">
    <text evidence="9">Phosphodiesterase responsible for the U6 snRNA 3' end processing. Acts as an exoribonuclease (RNase) responsible for trimming the poly(U) tract of the last nucleotides in the pre-U6 snRNA molecule, leading to the formation of mature U6 snRNA.</text>
</comment>
<comment type="similarity">
    <text evidence="9">Belongs to the 2H phosphoesterase superfamily. USB1 family.</text>
</comment>
<dbReference type="HAMAP" id="MF_03040">
    <property type="entry name" value="USB1"/>
    <property type="match status" value="1"/>
</dbReference>
<keyword evidence="6" id="KW-0067">ATP-binding</keyword>
<dbReference type="FunFam" id="1.10.510.10:FF:000611">
    <property type="entry name" value="CMGC family protein kinase"/>
    <property type="match status" value="1"/>
</dbReference>
<comment type="catalytic activity">
    <reaction evidence="8">
        <text>L-seryl-[protein] + ATP = O-phospho-L-seryl-[protein] + ADP + H(+)</text>
        <dbReference type="Rhea" id="RHEA:17989"/>
        <dbReference type="Rhea" id="RHEA-COMP:9863"/>
        <dbReference type="Rhea" id="RHEA-COMP:11604"/>
        <dbReference type="ChEBI" id="CHEBI:15378"/>
        <dbReference type="ChEBI" id="CHEBI:29999"/>
        <dbReference type="ChEBI" id="CHEBI:30616"/>
        <dbReference type="ChEBI" id="CHEBI:83421"/>
        <dbReference type="ChEBI" id="CHEBI:456216"/>
        <dbReference type="EC" id="2.7.11.22"/>
    </reaction>
</comment>
<dbReference type="GO" id="GO:0000082">
    <property type="term" value="P:G1/S transition of mitotic cell cycle"/>
    <property type="evidence" value="ECO:0007669"/>
    <property type="project" value="TreeGrafter"/>
</dbReference>
<keyword evidence="2" id="KW-0723">Serine/threonine-protein kinase</keyword>
<dbReference type="STRING" id="254877.A0A1V6T4Y9"/>
<evidence type="ECO:0000256" key="3">
    <source>
        <dbReference type="ARBA" id="ARBA00022679"/>
    </source>
</evidence>
<dbReference type="EC" id="3.1.4.-" evidence="9"/>
<dbReference type="OrthoDB" id="49151at2759"/>
<evidence type="ECO:0000256" key="7">
    <source>
        <dbReference type="ARBA" id="ARBA00047811"/>
    </source>
</evidence>
<keyword evidence="9" id="KW-0540">Nuclease</keyword>
<dbReference type="GO" id="GO:0030332">
    <property type="term" value="F:cyclin binding"/>
    <property type="evidence" value="ECO:0007669"/>
    <property type="project" value="TreeGrafter"/>
</dbReference>
<dbReference type="GO" id="GO:0034477">
    <property type="term" value="P:U6 snRNA 3'-end processing"/>
    <property type="evidence" value="ECO:0007669"/>
    <property type="project" value="UniProtKB-UniRule"/>
</dbReference>
<dbReference type="PROSITE" id="PS50011">
    <property type="entry name" value="PROTEIN_KINASE_DOM"/>
    <property type="match status" value="1"/>
</dbReference>
<evidence type="ECO:0000256" key="8">
    <source>
        <dbReference type="ARBA" id="ARBA00048367"/>
    </source>
</evidence>
<evidence type="ECO:0000259" key="10">
    <source>
        <dbReference type="PROSITE" id="PS50011"/>
    </source>
</evidence>
<feature type="active site" description="Proton donor/acceptor" evidence="9">
    <location>
        <position position="507"/>
    </location>
</feature>
<evidence type="ECO:0000313" key="11">
    <source>
        <dbReference type="EMBL" id="OQE20823.1"/>
    </source>
</evidence>
<proteinExistence type="inferred from homology"/>
<sequence length="560" mass="62831">MATRRVIVSGAYGVVYKARELNYPNRIVALKKVRLEADEGVPSTAMREISLLKEMKDENIVQLLNIVHVDSYTLYLVMEFLDLDLKRYMDALPVSEGGRGRPLPKGARMSLGLDEAMVKKFMAQLLEGVRYCHSHRILHRDLKPQNLLIDREGTLKLGDFGLARAFRIPLRRYTHEVVTLWYRAPEILLGGRIYSTGIDMWSVGAIFAEMCTRKPLFPADSEIEEIFTIFRLLGTPNEETWPGVTALPDYKATFPQWKRPRTLLVPGLENAGCDLLEALLQSSLRPAKKPRHNINPGPSLPPLPASFHNLYASSTRVSVQDNPSLHGGRKRIIPHVEGNWPTHLYLEWYPGKDELSLLADAISQSGNVPDEKAPVVHSLLHSDLGAQLPLHISLSRPVVLRTEQRASFTEALQKAIDDSHVSSFHVQPDSLYWSSNYEKTRWFLVLGVQRPSNDGLNRLLKLSNDNLARFGQPPLYAISSTHGRHISVSLRDGSSSLTGEDFSKCFHISLAWCLSEPSPKERERVAGIDLRGLREIQVGFDSVKAKIGNIVGSIPLEKSP</sequence>
<keyword evidence="3" id="KW-0808">Transferase</keyword>
<dbReference type="InterPro" id="IPR008271">
    <property type="entry name" value="Ser/Thr_kinase_AS"/>
</dbReference>
<dbReference type="Gene3D" id="1.10.510.10">
    <property type="entry name" value="Transferase(Phosphotransferase) domain 1"/>
    <property type="match status" value="1"/>
</dbReference>
<dbReference type="InterPro" id="IPR050108">
    <property type="entry name" value="CDK"/>
</dbReference>
<dbReference type="EMBL" id="MLQL01000015">
    <property type="protein sequence ID" value="OQE20823.1"/>
    <property type="molecule type" value="Genomic_DNA"/>
</dbReference>
<dbReference type="GO" id="GO:0106310">
    <property type="term" value="F:protein serine kinase activity"/>
    <property type="evidence" value="ECO:0007669"/>
    <property type="project" value="RHEA"/>
</dbReference>
<reference evidence="12" key="1">
    <citation type="journal article" date="2017" name="Nat. Microbiol.">
        <title>Global analysis of biosynthetic gene clusters reveals vast potential of secondary metabolite production in Penicillium species.</title>
        <authorList>
            <person name="Nielsen J.C."/>
            <person name="Grijseels S."/>
            <person name="Prigent S."/>
            <person name="Ji B."/>
            <person name="Dainat J."/>
            <person name="Nielsen K.F."/>
            <person name="Frisvad J.C."/>
            <person name="Workman M."/>
            <person name="Nielsen J."/>
        </authorList>
    </citation>
    <scope>NUCLEOTIDE SEQUENCE [LARGE SCALE GENOMIC DNA]</scope>
    <source>
        <strain evidence="12">IBT 14082</strain>
    </source>
</reference>
<dbReference type="InterPro" id="IPR027521">
    <property type="entry name" value="Usb1"/>
</dbReference>
<dbReference type="Gene3D" id="3.90.1140.10">
    <property type="entry name" value="Cyclic phosphodiesterase"/>
    <property type="match status" value="1"/>
</dbReference>
<evidence type="ECO:0000256" key="6">
    <source>
        <dbReference type="ARBA" id="ARBA00022840"/>
    </source>
</evidence>
<dbReference type="GO" id="GO:0010389">
    <property type="term" value="P:regulation of G2/M transition of mitotic cell cycle"/>
    <property type="evidence" value="ECO:0007669"/>
    <property type="project" value="TreeGrafter"/>
</dbReference>
<evidence type="ECO:0000256" key="2">
    <source>
        <dbReference type="ARBA" id="ARBA00022527"/>
    </source>
</evidence>
<dbReference type="SUPFAM" id="SSF56112">
    <property type="entry name" value="Protein kinase-like (PK-like)"/>
    <property type="match status" value="1"/>
</dbReference>
<comment type="similarity">
    <text evidence="1">Belongs to the protein kinase superfamily. CMGC Ser/Thr protein kinase family. CDC2/CDKX subfamily.</text>
</comment>
<dbReference type="GO" id="GO:0007165">
    <property type="term" value="P:signal transduction"/>
    <property type="evidence" value="ECO:0007669"/>
    <property type="project" value="TreeGrafter"/>
</dbReference>
<comment type="subcellular location">
    <subcellularLocation>
        <location evidence="9">Nucleus</location>
    </subcellularLocation>
</comment>
<evidence type="ECO:0000256" key="9">
    <source>
        <dbReference type="HAMAP-Rule" id="MF_03040"/>
    </source>
</evidence>
<accession>A0A1V6T4Y9</accession>
<dbReference type="GO" id="GO:0010468">
    <property type="term" value="P:regulation of gene expression"/>
    <property type="evidence" value="ECO:0007669"/>
    <property type="project" value="TreeGrafter"/>
</dbReference>
<dbReference type="PANTHER" id="PTHR24056:SF254">
    <property type="entry name" value="CYCLIN-DEPENDENT KINASE 2"/>
    <property type="match status" value="1"/>
</dbReference>
<organism evidence="11 12">
    <name type="scientific">Penicillium flavigenum</name>
    <dbReference type="NCBI Taxonomy" id="254877"/>
    <lineage>
        <taxon>Eukaryota</taxon>
        <taxon>Fungi</taxon>
        <taxon>Dikarya</taxon>
        <taxon>Ascomycota</taxon>
        <taxon>Pezizomycotina</taxon>
        <taxon>Eurotiomycetes</taxon>
        <taxon>Eurotiomycetidae</taxon>
        <taxon>Eurotiales</taxon>
        <taxon>Aspergillaceae</taxon>
        <taxon>Penicillium</taxon>
    </lineage>
</organism>
<keyword evidence="9" id="KW-0539">Nucleus</keyword>
<dbReference type="Gene3D" id="3.30.200.20">
    <property type="entry name" value="Phosphorylase Kinase, domain 1"/>
    <property type="match status" value="1"/>
</dbReference>
<evidence type="ECO:0000256" key="4">
    <source>
        <dbReference type="ARBA" id="ARBA00022741"/>
    </source>
</evidence>
<evidence type="ECO:0000256" key="1">
    <source>
        <dbReference type="ARBA" id="ARBA00006485"/>
    </source>
</evidence>
<dbReference type="Pfam" id="PF00069">
    <property type="entry name" value="Pkinase"/>
    <property type="match status" value="1"/>
</dbReference>
<dbReference type="GO" id="GO:1990838">
    <property type="term" value="F:poly(U)-specific exoribonuclease activity, producing 3' uridine cyclic phosphate ends"/>
    <property type="evidence" value="ECO:0007669"/>
    <property type="project" value="UniProtKB-UniRule"/>
</dbReference>
<dbReference type="InterPro" id="IPR000719">
    <property type="entry name" value="Prot_kinase_dom"/>
</dbReference>
<dbReference type="InterPro" id="IPR011009">
    <property type="entry name" value="Kinase-like_dom_sf"/>
</dbReference>
<evidence type="ECO:0000256" key="5">
    <source>
        <dbReference type="ARBA" id="ARBA00022777"/>
    </source>
</evidence>
<evidence type="ECO:0000313" key="12">
    <source>
        <dbReference type="Proteomes" id="UP000191342"/>
    </source>
</evidence>
<gene>
    <name evidence="9" type="primary">USB1</name>
    <name evidence="11" type="ORF">PENFLA_c015G09004</name>
</gene>
<dbReference type="Pfam" id="PF09749">
    <property type="entry name" value="HVSL"/>
    <property type="match status" value="1"/>
</dbReference>
<name>A0A1V6T4Y9_9EURO</name>
<keyword evidence="12" id="KW-1185">Reference proteome</keyword>
<dbReference type="GO" id="GO:0004693">
    <property type="term" value="F:cyclin-dependent protein serine/threonine kinase activity"/>
    <property type="evidence" value="ECO:0007669"/>
    <property type="project" value="UniProtKB-EC"/>
</dbReference>
<comment type="caution">
    <text evidence="11">The sequence shown here is derived from an EMBL/GenBank/DDBJ whole genome shotgun (WGS) entry which is preliminary data.</text>
</comment>
<dbReference type="GO" id="GO:0005634">
    <property type="term" value="C:nucleus"/>
    <property type="evidence" value="ECO:0007669"/>
    <property type="project" value="UniProtKB-SubCell"/>
</dbReference>
<dbReference type="GO" id="GO:0000307">
    <property type="term" value="C:cyclin-dependent protein kinase holoenzyme complex"/>
    <property type="evidence" value="ECO:0007669"/>
    <property type="project" value="TreeGrafter"/>
</dbReference>
<feature type="domain" description="Protein kinase" evidence="10">
    <location>
        <begin position="1"/>
        <end position="311"/>
    </location>
</feature>